<proteinExistence type="predicted"/>
<keyword evidence="2" id="KW-1185">Reference proteome</keyword>
<evidence type="ECO:0000313" key="2">
    <source>
        <dbReference type="Proteomes" id="UP000231843"/>
    </source>
</evidence>
<dbReference type="EMBL" id="NPEA01000004">
    <property type="protein sequence ID" value="PJZ77503.1"/>
    <property type="molecule type" value="Genomic_DNA"/>
</dbReference>
<dbReference type="InterPro" id="IPR007460">
    <property type="entry name" value="BrnT_toxin"/>
</dbReference>
<evidence type="ECO:0000313" key="1">
    <source>
        <dbReference type="EMBL" id="PJZ77503.1"/>
    </source>
</evidence>
<reference evidence="1 2" key="1">
    <citation type="submission" date="2017-07" db="EMBL/GenBank/DDBJ databases">
        <title>Leptospira spp. isolated from tropical soils.</title>
        <authorList>
            <person name="Thibeaux R."/>
            <person name="Iraola G."/>
            <person name="Ferres I."/>
            <person name="Bierque E."/>
            <person name="Girault D."/>
            <person name="Soupe-Gilbert M.-E."/>
            <person name="Picardeau M."/>
            <person name="Goarant C."/>
        </authorList>
    </citation>
    <scope>NUCLEOTIDE SEQUENCE [LARGE SCALE GENOMIC DNA]</scope>
    <source>
        <strain evidence="1 2">ES4-C-A1</strain>
    </source>
</reference>
<name>A0A2N0A008_9LEPT</name>
<dbReference type="AlphaFoldDB" id="A0A2N0A008"/>
<protein>
    <recommendedName>
        <fullName evidence="3">BrnT family toxin</fullName>
    </recommendedName>
</protein>
<dbReference type="InterPro" id="IPR038573">
    <property type="entry name" value="BrnT_sf"/>
</dbReference>
<comment type="caution">
    <text evidence="1">The sequence shown here is derived from an EMBL/GenBank/DDBJ whole genome shotgun (WGS) entry which is preliminary data.</text>
</comment>
<dbReference type="RefSeq" id="WP_100768053.1">
    <property type="nucleotide sequence ID" value="NZ_NPEA01000004.1"/>
</dbReference>
<dbReference type="Pfam" id="PF04365">
    <property type="entry name" value="BrnT_toxin"/>
    <property type="match status" value="1"/>
</dbReference>
<gene>
    <name evidence="1" type="ORF">CH365_07960</name>
</gene>
<dbReference type="Gene3D" id="3.10.450.530">
    <property type="entry name" value="Ribonuclease toxin, BrnT, of type II toxin-antitoxin system"/>
    <property type="match status" value="1"/>
</dbReference>
<dbReference type="Proteomes" id="UP000231843">
    <property type="component" value="Unassembled WGS sequence"/>
</dbReference>
<organism evidence="1 2">
    <name type="scientific">Leptospira neocaledonica</name>
    <dbReference type="NCBI Taxonomy" id="2023192"/>
    <lineage>
        <taxon>Bacteria</taxon>
        <taxon>Pseudomonadati</taxon>
        <taxon>Spirochaetota</taxon>
        <taxon>Spirochaetia</taxon>
        <taxon>Leptospirales</taxon>
        <taxon>Leptospiraceae</taxon>
        <taxon>Leptospira</taxon>
    </lineage>
</organism>
<sequence>MRFEWDIEKEKINIQKHNISFTEASLVFADPRAIYMSDPDHSVGEIREIALGKIMNITIAVVIFVDRSKNEEETIRIVSARKATKFEENQYYSNDIK</sequence>
<evidence type="ECO:0008006" key="3">
    <source>
        <dbReference type="Google" id="ProtNLM"/>
    </source>
</evidence>
<accession>A0A2N0A008</accession>
<dbReference type="OrthoDB" id="9802417at2"/>